<dbReference type="NCBIfam" id="TIGR00277">
    <property type="entry name" value="HDIG"/>
    <property type="match status" value="1"/>
</dbReference>
<evidence type="ECO:0000259" key="1">
    <source>
        <dbReference type="PROSITE" id="PS51832"/>
    </source>
</evidence>
<keyword evidence="2" id="KW-0378">Hydrolase</keyword>
<dbReference type="SUPFAM" id="SSF109604">
    <property type="entry name" value="HD-domain/PDEase-like"/>
    <property type="match status" value="1"/>
</dbReference>
<dbReference type="PANTHER" id="PTHR43155">
    <property type="entry name" value="CYCLIC DI-GMP PHOSPHODIESTERASE PA4108-RELATED"/>
    <property type="match status" value="1"/>
</dbReference>
<evidence type="ECO:0000313" key="3">
    <source>
        <dbReference type="Proteomes" id="UP001335737"/>
    </source>
</evidence>
<reference evidence="2 3" key="1">
    <citation type="journal article" date="2024" name="Int. J. Syst. Evol. Microbiol.">
        <title>Virgibacillus tibetensis sp. nov., isolated from salt lake on the Tibetan Plateau of China.</title>
        <authorList>
            <person name="Phurbu D."/>
            <person name="Liu Z.-X."/>
            <person name="Wang R."/>
            <person name="Zheng Y.-Y."/>
            <person name="Liu H.-C."/>
            <person name="Zhou Y.-G."/>
            <person name="Yu Y.-J."/>
            <person name="Li A.-H."/>
        </authorList>
    </citation>
    <scope>NUCLEOTIDE SEQUENCE [LARGE SCALE GENOMIC DNA]</scope>
    <source>
        <strain evidence="2 3">C22-A2</strain>
    </source>
</reference>
<dbReference type="InterPro" id="IPR003607">
    <property type="entry name" value="HD/PDEase_dom"/>
</dbReference>
<organism evidence="2 3">
    <name type="scientific">Virgibacillus tibetensis</name>
    <dbReference type="NCBI Taxonomy" id="3042313"/>
    <lineage>
        <taxon>Bacteria</taxon>
        <taxon>Bacillati</taxon>
        <taxon>Bacillota</taxon>
        <taxon>Bacilli</taxon>
        <taxon>Bacillales</taxon>
        <taxon>Bacillaceae</taxon>
        <taxon>Virgibacillus</taxon>
    </lineage>
</organism>
<accession>A0ABU6KIA4</accession>
<sequence length="361" mass="40622">MRLVSTNSIEAGTILAQTIYNENGVVLIKKGMSLTERTLGRLLNQGITYIYIEDKSTTDIHAESVIPDKLRMEATETIKETFIEIKNGGLDSRSYILNKKEKRLTDVVRRIMEEIQDSEKSISLLTDIFINDNYVFQHSLNVTIYALAIGVELNLSTKELTEVGLGAMLHDIGKIFIDPEILQKPDNLTDEEYEIIKGHTQIGYDFLRKHLDIPTVISHCAYQHHERLDGSGYPRGLKGEDIHIYAKLIGIADVFDAVTSNRVYRDAMLPHEGMEVLYAGAVRLFDKDMIEAFKRSIAVYPVGLTVELSDGREGVVLRQNQALCDRPVIRILKEKGCRIEAPYEADLSTVLNVTVTACFTA</sequence>
<dbReference type="EC" id="3.1.4.-" evidence="2"/>
<feature type="domain" description="HD-GYP" evidence="1">
    <location>
        <begin position="113"/>
        <end position="309"/>
    </location>
</feature>
<keyword evidence="3" id="KW-1185">Reference proteome</keyword>
<protein>
    <submittedName>
        <fullName evidence="2">HD-GYP domain-containing protein</fullName>
        <ecNumber evidence="2">3.1.4.-</ecNumber>
    </submittedName>
</protein>
<name>A0ABU6KIA4_9BACI</name>
<comment type="caution">
    <text evidence="2">The sequence shown here is derived from an EMBL/GenBank/DDBJ whole genome shotgun (WGS) entry which is preliminary data.</text>
</comment>
<gene>
    <name evidence="2" type="ORF">QGM71_15845</name>
</gene>
<evidence type="ECO:0000313" key="2">
    <source>
        <dbReference type="EMBL" id="MEC5424960.1"/>
    </source>
</evidence>
<dbReference type="InterPro" id="IPR006675">
    <property type="entry name" value="HDIG_dom"/>
</dbReference>
<dbReference type="GO" id="GO:0016787">
    <property type="term" value="F:hydrolase activity"/>
    <property type="evidence" value="ECO:0007669"/>
    <property type="project" value="UniProtKB-KW"/>
</dbReference>
<dbReference type="Gene3D" id="1.10.3210.10">
    <property type="entry name" value="Hypothetical protein af1432"/>
    <property type="match status" value="1"/>
</dbReference>
<dbReference type="Pfam" id="PF13487">
    <property type="entry name" value="HD_5"/>
    <property type="match status" value="1"/>
</dbReference>
<dbReference type="RefSeq" id="WP_327608516.1">
    <property type="nucleotide sequence ID" value="NZ_JARZFX010000009.1"/>
</dbReference>
<proteinExistence type="predicted"/>
<dbReference type="PROSITE" id="PS51832">
    <property type="entry name" value="HD_GYP"/>
    <property type="match status" value="1"/>
</dbReference>
<dbReference type="Proteomes" id="UP001335737">
    <property type="component" value="Unassembled WGS sequence"/>
</dbReference>
<dbReference type="InterPro" id="IPR037522">
    <property type="entry name" value="HD_GYP_dom"/>
</dbReference>
<dbReference type="PANTHER" id="PTHR43155:SF2">
    <property type="entry name" value="CYCLIC DI-GMP PHOSPHODIESTERASE PA4108"/>
    <property type="match status" value="1"/>
</dbReference>
<dbReference type="EMBL" id="JARZFX010000009">
    <property type="protein sequence ID" value="MEC5424960.1"/>
    <property type="molecule type" value="Genomic_DNA"/>
</dbReference>
<dbReference type="CDD" id="cd00077">
    <property type="entry name" value="HDc"/>
    <property type="match status" value="1"/>
</dbReference>
<dbReference type="SMART" id="SM00471">
    <property type="entry name" value="HDc"/>
    <property type="match status" value="1"/>
</dbReference>